<dbReference type="Pfam" id="PF01923">
    <property type="entry name" value="Cob_adeno_trans"/>
    <property type="match status" value="1"/>
</dbReference>
<accession>A0A4V6Q0N6</accession>
<dbReference type="Gene3D" id="1.20.1200.10">
    <property type="entry name" value="Cobalamin adenosyltransferase-like"/>
    <property type="match status" value="1"/>
</dbReference>
<dbReference type="InterPro" id="IPR029499">
    <property type="entry name" value="PduO-typ"/>
</dbReference>
<evidence type="ECO:0000313" key="8">
    <source>
        <dbReference type="EMBL" id="TDS55331.1"/>
    </source>
</evidence>
<gene>
    <name evidence="8" type="ORF">C8P70_12251</name>
</gene>
<dbReference type="InterPro" id="IPR016030">
    <property type="entry name" value="CblAdoTrfase-like"/>
</dbReference>
<keyword evidence="4 6" id="KW-0547">Nucleotide-binding</keyword>
<dbReference type="AlphaFoldDB" id="A0A4V6Q0N6"/>
<dbReference type="EMBL" id="SOAG01000022">
    <property type="protein sequence ID" value="TDS55331.1"/>
    <property type="molecule type" value="Genomic_DNA"/>
</dbReference>
<comment type="subunit">
    <text evidence="2">Homotrimer.</text>
</comment>
<evidence type="ECO:0000256" key="5">
    <source>
        <dbReference type="ARBA" id="ARBA00022840"/>
    </source>
</evidence>
<keyword evidence="9" id="KW-1185">Reference proteome</keyword>
<dbReference type="UniPathway" id="UPA00148">
    <property type="reaction ID" value="UER00233"/>
</dbReference>
<comment type="pathway">
    <text evidence="6">Cofactor biosynthesis; adenosylcobalamin biosynthesis; adenosylcobalamin from cob(II)yrinate a,c-diamide: step 2/7.</text>
</comment>
<dbReference type="NCBIfam" id="TIGR00636">
    <property type="entry name" value="PduO_Nterm"/>
    <property type="match status" value="1"/>
</dbReference>
<dbReference type="SUPFAM" id="SSF89028">
    <property type="entry name" value="Cobalamin adenosyltransferase-like"/>
    <property type="match status" value="1"/>
</dbReference>
<evidence type="ECO:0000256" key="2">
    <source>
        <dbReference type="ARBA" id="ARBA00011233"/>
    </source>
</evidence>
<dbReference type="EC" id="2.5.1.17" evidence="6"/>
<comment type="caution">
    <text evidence="8">The sequence shown here is derived from an EMBL/GenBank/DDBJ whole genome shotgun (WGS) entry which is preliminary data.</text>
</comment>
<evidence type="ECO:0000256" key="6">
    <source>
        <dbReference type="RuleBase" id="RU366026"/>
    </source>
</evidence>
<dbReference type="InterPro" id="IPR036451">
    <property type="entry name" value="CblAdoTrfase-like_sf"/>
</dbReference>
<dbReference type="FunFam" id="1.20.1200.10:FF:000001">
    <property type="entry name" value="Cob(I)yrinic acid a,c-diamide adenosyltransferase"/>
    <property type="match status" value="1"/>
</dbReference>
<comment type="catalytic activity">
    <reaction evidence="6">
        <text>2 cob(II)yrinate a,c diamide + reduced [electron-transfer flavoprotein] + 2 ATP = 2 adenosylcob(III)yrinate a,c-diamide + 2 triphosphate + oxidized [electron-transfer flavoprotein] + 3 H(+)</text>
        <dbReference type="Rhea" id="RHEA:11528"/>
        <dbReference type="Rhea" id="RHEA-COMP:10685"/>
        <dbReference type="Rhea" id="RHEA-COMP:10686"/>
        <dbReference type="ChEBI" id="CHEBI:15378"/>
        <dbReference type="ChEBI" id="CHEBI:18036"/>
        <dbReference type="ChEBI" id="CHEBI:30616"/>
        <dbReference type="ChEBI" id="CHEBI:57692"/>
        <dbReference type="ChEBI" id="CHEBI:58307"/>
        <dbReference type="ChEBI" id="CHEBI:58503"/>
        <dbReference type="ChEBI" id="CHEBI:58537"/>
        <dbReference type="EC" id="2.5.1.17"/>
    </reaction>
</comment>
<feature type="domain" description="Cobalamin adenosyltransferase-like" evidence="7">
    <location>
        <begin position="46"/>
        <end position="216"/>
    </location>
</feature>
<name>A0A4V6Q0N6_9FLAO</name>
<protein>
    <recommendedName>
        <fullName evidence="6">Corrinoid adenosyltransferase</fullName>
        <ecNumber evidence="6">2.5.1.17</ecNumber>
    </recommendedName>
    <alternativeName>
        <fullName evidence="6">Cob(II)alamin adenosyltransferase</fullName>
    </alternativeName>
    <alternativeName>
        <fullName evidence="6">Cob(II)yrinic acid a,c-diamide adenosyltransferase</fullName>
    </alternativeName>
    <alternativeName>
        <fullName evidence="6">Cobinamide/cobalamin adenosyltransferase</fullName>
    </alternativeName>
</protein>
<dbReference type="GO" id="GO:0009236">
    <property type="term" value="P:cobalamin biosynthetic process"/>
    <property type="evidence" value="ECO:0007669"/>
    <property type="project" value="UniProtKB-UniRule"/>
</dbReference>
<dbReference type="GO" id="GO:0005524">
    <property type="term" value="F:ATP binding"/>
    <property type="evidence" value="ECO:0007669"/>
    <property type="project" value="UniProtKB-UniRule"/>
</dbReference>
<organism evidence="8 9">
    <name type="scientific">Myroides indicus</name>
    <dbReference type="NCBI Taxonomy" id="1323422"/>
    <lineage>
        <taxon>Bacteria</taxon>
        <taxon>Pseudomonadati</taxon>
        <taxon>Bacteroidota</taxon>
        <taxon>Flavobacteriia</taxon>
        <taxon>Flavobacteriales</taxon>
        <taxon>Flavobacteriaceae</taxon>
        <taxon>Myroides</taxon>
    </lineage>
</organism>
<proteinExistence type="inferred from homology"/>
<evidence type="ECO:0000256" key="4">
    <source>
        <dbReference type="ARBA" id="ARBA00022741"/>
    </source>
</evidence>
<dbReference type="Proteomes" id="UP000295215">
    <property type="component" value="Unassembled WGS sequence"/>
</dbReference>
<comment type="similarity">
    <text evidence="1 6">Belongs to the Cob(I)alamin adenosyltransferase family.</text>
</comment>
<dbReference type="PANTHER" id="PTHR12213">
    <property type="entry name" value="CORRINOID ADENOSYLTRANSFERASE"/>
    <property type="match status" value="1"/>
</dbReference>
<evidence type="ECO:0000259" key="7">
    <source>
        <dbReference type="Pfam" id="PF01923"/>
    </source>
</evidence>
<evidence type="ECO:0000256" key="3">
    <source>
        <dbReference type="ARBA" id="ARBA00022679"/>
    </source>
</evidence>
<comment type="catalytic activity">
    <reaction evidence="6">
        <text>2 cob(II)alamin + reduced [electron-transfer flavoprotein] + 2 ATP = 2 adenosylcob(III)alamin + 2 triphosphate + oxidized [electron-transfer flavoprotein] + 3 H(+)</text>
        <dbReference type="Rhea" id="RHEA:28671"/>
        <dbReference type="Rhea" id="RHEA-COMP:10685"/>
        <dbReference type="Rhea" id="RHEA-COMP:10686"/>
        <dbReference type="ChEBI" id="CHEBI:15378"/>
        <dbReference type="ChEBI" id="CHEBI:16304"/>
        <dbReference type="ChEBI" id="CHEBI:18036"/>
        <dbReference type="ChEBI" id="CHEBI:18408"/>
        <dbReference type="ChEBI" id="CHEBI:30616"/>
        <dbReference type="ChEBI" id="CHEBI:57692"/>
        <dbReference type="ChEBI" id="CHEBI:58307"/>
        <dbReference type="EC" id="2.5.1.17"/>
    </reaction>
</comment>
<keyword evidence="6" id="KW-0169">Cobalamin biosynthesis</keyword>
<reference evidence="8 9" key="1">
    <citation type="submission" date="2019-03" db="EMBL/GenBank/DDBJ databases">
        <title>Genomic Encyclopedia of Archaeal and Bacterial Type Strains, Phase II (KMG-II): from individual species to whole genera.</title>
        <authorList>
            <person name="Goeker M."/>
        </authorList>
    </citation>
    <scope>NUCLEOTIDE SEQUENCE [LARGE SCALE GENOMIC DNA]</scope>
    <source>
        <strain evidence="8 9">DSM 28213</strain>
    </source>
</reference>
<keyword evidence="5 6" id="KW-0067">ATP-binding</keyword>
<dbReference type="GO" id="GO:0008817">
    <property type="term" value="F:corrinoid adenosyltransferase activity"/>
    <property type="evidence" value="ECO:0007669"/>
    <property type="project" value="UniProtKB-UniRule"/>
</dbReference>
<evidence type="ECO:0000256" key="1">
    <source>
        <dbReference type="ARBA" id="ARBA00007487"/>
    </source>
</evidence>
<sequence>MNALNSFVFKFFTFRFLLYFARENKYESKFTLKILKKPSKSNKMKVYTKTGDKGTTALFGGTRVPKHHIRIESYGTVDELNSYIGLIRDQDINPLYKKTLIEIQDRLFTVGAILATDPEKAILKNGKERLNIPKISESDIEFLENEIDTMESKLPPMTHFVLPGGHTTVSFCHVARCVCRRAERLSVQLNETEPVNEGVLKYLNRLSDYLFVLARKLTFDLNAEEVKWIPKKEE</sequence>
<keyword evidence="3 6" id="KW-0808">Transferase</keyword>
<evidence type="ECO:0000313" key="9">
    <source>
        <dbReference type="Proteomes" id="UP000295215"/>
    </source>
</evidence>
<dbReference type="PANTHER" id="PTHR12213:SF0">
    <property type="entry name" value="CORRINOID ADENOSYLTRANSFERASE MMAB"/>
    <property type="match status" value="1"/>
</dbReference>